<proteinExistence type="predicted"/>
<evidence type="ECO:0000313" key="3">
    <source>
        <dbReference type="Proteomes" id="UP001500575"/>
    </source>
</evidence>
<organism evidence="2 3">
    <name type="scientific">Nocardioides bigeumensis</name>
    <dbReference type="NCBI Taxonomy" id="433657"/>
    <lineage>
        <taxon>Bacteria</taxon>
        <taxon>Bacillati</taxon>
        <taxon>Actinomycetota</taxon>
        <taxon>Actinomycetes</taxon>
        <taxon>Propionibacteriales</taxon>
        <taxon>Nocardioidaceae</taxon>
        <taxon>Nocardioides</taxon>
    </lineage>
</organism>
<name>A0ABN2YYN4_9ACTN</name>
<dbReference type="EMBL" id="BAAAQQ010000014">
    <property type="protein sequence ID" value="GAA2134102.1"/>
    <property type="molecule type" value="Genomic_DNA"/>
</dbReference>
<accession>A0ABN2YYN4</accession>
<evidence type="ECO:0000313" key="2">
    <source>
        <dbReference type="EMBL" id="GAA2134102.1"/>
    </source>
</evidence>
<gene>
    <name evidence="2" type="ORF">GCM10009843_40230</name>
</gene>
<keyword evidence="3" id="KW-1185">Reference proteome</keyword>
<evidence type="ECO:0000256" key="1">
    <source>
        <dbReference type="SAM" id="MobiDB-lite"/>
    </source>
</evidence>
<sequence length="115" mass="11670">MRAGVTVTRRTARAAAAPAAVRPGCEIAGSTRTLTRCFFTAACEVTGAEGDGEAVVVLLELVLRSGAGDPAPGALVQATTPTARQVAKAGSATRRRGRGEAGITVPLWRGPTNGR</sequence>
<comment type="caution">
    <text evidence="2">The sequence shown here is derived from an EMBL/GenBank/DDBJ whole genome shotgun (WGS) entry which is preliminary data.</text>
</comment>
<dbReference type="Proteomes" id="UP001500575">
    <property type="component" value="Unassembled WGS sequence"/>
</dbReference>
<feature type="region of interest" description="Disordered" evidence="1">
    <location>
        <begin position="80"/>
        <end position="115"/>
    </location>
</feature>
<reference evidence="2 3" key="1">
    <citation type="journal article" date="2019" name="Int. J. Syst. Evol. Microbiol.">
        <title>The Global Catalogue of Microorganisms (GCM) 10K type strain sequencing project: providing services to taxonomists for standard genome sequencing and annotation.</title>
        <authorList>
            <consortium name="The Broad Institute Genomics Platform"/>
            <consortium name="The Broad Institute Genome Sequencing Center for Infectious Disease"/>
            <person name="Wu L."/>
            <person name="Ma J."/>
        </authorList>
    </citation>
    <scope>NUCLEOTIDE SEQUENCE [LARGE SCALE GENOMIC DNA]</scope>
    <source>
        <strain evidence="2 3">JCM 16021</strain>
    </source>
</reference>
<protein>
    <submittedName>
        <fullName evidence="2">Uncharacterized protein</fullName>
    </submittedName>
</protein>